<dbReference type="InterPro" id="IPR049945">
    <property type="entry name" value="AAA_22"/>
</dbReference>
<dbReference type="Pfam" id="PF13401">
    <property type="entry name" value="AAA_22"/>
    <property type="match status" value="1"/>
</dbReference>
<dbReference type="PANTHER" id="PTHR47691">
    <property type="entry name" value="REGULATOR-RELATED"/>
    <property type="match status" value="1"/>
</dbReference>
<feature type="domain" description="ORC1/DEAH AAA+ ATPase" evidence="1">
    <location>
        <begin position="46"/>
        <end position="158"/>
    </location>
</feature>
<comment type="caution">
    <text evidence="2">The sequence shown here is derived from an EMBL/GenBank/DDBJ whole genome shotgun (WGS) entry which is preliminary data.</text>
</comment>
<dbReference type="PANTHER" id="PTHR47691:SF3">
    <property type="entry name" value="HTH-TYPE TRANSCRIPTIONAL REGULATOR RV0890C-RELATED"/>
    <property type="match status" value="1"/>
</dbReference>
<dbReference type="InterPro" id="IPR027417">
    <property type="entry name" value="P-loop_NTPase"/>
</dbReference>
<dbReference type="SUPFAM" id="SSF52540">
    <property type="entry name" value="P-loop containing nucleoside triphosphate hydrolases"/>
    <property type="match status" value="1"/>
</dbReference>
<evidence type="ECO:0000259" key="1">
    <source>
        <dbReference type="Pfam" id="PF13401"/>
    </source>
</evidence>
<dbReference type="Gene3D" id="3.40.50.300">
    <property type="entry name" value="P-loop containing nucleotide triphosphate hydrolases"/>
    <property type="match status" value="1"/>
</dbReference>
<proteinExistence type="predicted"/>
<reference evidence="2 3" key="1">
    <citation type="journal article" date="2018" name="Sci. Rep.">
        <title>Comparative analysis of the Pocillopora damicornis genome highlights role of immune system in coral evolution.</title>
        <authorList>
            <person name="Cunning R."/>
            <person name="Bay R.A."/>
            <person name="Gillette P."/>
            <person name="Baker A.C."/>
            <person name="Traylor-Knowles N."/>
        </authorList>
    </citation>
    <scope>NUCLEOTIDE SEQUENCE [LARGE SCALE GENOMIC DNA]</scope>
    <source>
        <strain evidence="2">RSMAS</strain>
        <tissue evidence="2">Whole animal</tissue>
    </source>
</reference>
<accession>A0A3M6UIP5</accession>
<protein>
    <recommendedName>
        <fullName evidence="1">ORC1/DEAH AAA+ ATPase domain-containing protein</fullName>
    </recommendedName>
</protein>
<sequence length="264" mass="29726">MTPASTSPSIPSSQGGLTRNLPYLTAHFVGRDADVDKIVKKLQTFRMVVLLSMPGMGKTEVGIRVSHLLKQRGDQFVTHIRVESHQKLINICSEILDRLSSRTYSETANFMSLAKRKLSERNIPTVIVLDNTENIQGEEFDEFAQWLVKSAPNVKLIITTRRHVGFVSPDVCKLPLKPLNLDSSAKLLRSLVDDCSMGKTEVGIRLGNNPIQLFRISASDVYDTLKVFFDNFSNEVKRNLVLFSVFPSEFSAQDIQFLFEDPLH</sequence>
<dbReference type="STRING" id="46731.A0A3M6UIP5"/>
<organism evidence="2 3">
    <name type="scientific">Pocillopora damicornis</name>
    <name type="common">Cauliflower coral</name>
    <name type="synonym">Millepora damicornis</name>
    <dbReference type="NCBI Taxonomy" id="46731"/>
    <lineage>
        <taxon>Eukaryota</taxon>
        <taxon>Metazoa</taxon>
        <taxon>Cnidaria</taxon>
        <taxon>Anthozoa</taxon>
        <taxon>Hexacorallia</taxon>
        <taxon>Scleractinia</taxon>
        <taxon>Astrocoeniina</taxon>
        <taxon>Pocilloporidae</taxon>
        <taxon>Pocillopora</taxon>
    </lineage>
</organism>
<dbReference type="EMBL" id="RCHS01001420">
    <property type="protein sequence ID" value="RMX53563.1"/>
    <property type="molecule type" value="Genomic_DNA"/>
</dbReference>
<keyword evidence="3" id="KW-1185">Reference proteome</keyword>
<evidence type="ECO:0000313" key="2">
    <source>
        <dbReference type="EMBL" id="RMX53563.1"/>
    </source>
</evidence>
<gene>
    <name evidence="2" type="ORF">pdam_00004414</name>
</gene>
<feature type="non-terminal residue" evidence="2">
    <location>
        <position position="264"/>
    </location>
</feature>
<dbReference type="GO" id="GO:0016887">
    <property type="term" value="F:ATP hydrolysis activity"/>
    <property type="evidence" value="ECO:0007669"/>
    <property type="project" value="InterPro"/>
</dbReference>
<dbReference type="OrthoDB" id="5970735at2759"/>
<dbReference type="AlphaFoldDB" id="A0A3M6UIP5"/>
<name>A0A3M6UIP5_POCDA</name>
<dbReference type="Proteomes" id="UP000275408">
    <property type="component" value="Unassembled WGS sequence"/>
</dbReference>
<evidence type="ECO:0000313" key="3">
    <source>
        <dbReference type="Proteomes" id="UP000275408"/>
    </source>
</evidence>